<evidence type="ECO:0000313" key="5">
    <source>
        <dbReference type="Proteomes" id="UP000077051"/>
    </source>
</evidence>
<dbReference type="Gene3D" id="1.25.40.470">
    <property type="match status" value="1"/>
</dbReference>
<dbReference type="InterPro" id="IPR001680">
    <property type="entry name" value="WD40_rpt"/>
</dbReference>
<dbReference type="GO" id="GO:0032797">
    <property type="term" value="C:SMN complex"/>
    <property type="evidence" value="ECO:0007669"/>
    <property type="project" value="TreeGrafter"/>
</dbReference>
<dbReference type="AlphaFoldDB" id="A0A162YXD9"/>
<dbReference type="PANTHER" id="PTHR46362:SF1">
    <property type="entry name" value="GEM-ASSOCIATED PROTEIN 5"/>
    <property type="match status" value="1"/>
</dbReference>
<dbReference type="InterPro" id="IPR052640">
    <property type="entry name" value="Gemin-5"/>
</dbReference>
<dbReference type="VEuPathDB" id="FungiDB:MUCCIDRAFT_112685"/>
<keyword evidence="5" id="KW-1185">Reference proteome</keyword>
<dbReference type="GO" id="GO:0000387">
    <property type="term" value="P:spliceosomal snRNP assembly"/>
    <property type="evidence" value="ECO:0007669"/>
    <property type="project" value="TreeGrafter"/>
</dbReference>
<sequence length="1050" mass="119469">MDICRFLCTVEPHRSMDLIYPKHRCYPPAPNWYSLYVTAVVEPHFYLYLSRNLVIVLALQDFRYINSFTAAEDKVDIMAAHGKCCYTAADKTVRLWDFMSGSLVSTHSEHSKDITALQIIRQGSVVISADKSGKFVLADAQLKSCKSHDTSLASPITCMAATQVDDSDYLAAGYENGMVFIYQVHSDLSMTIAAQIMEDTDPIQSLNWQQLQHSSPWPLLAFSTKRKPQILLWSNAAQSIISSIRLPRLPSQASNGGQKSAATWVHVNWLQEDTLYFTSYSGAIVCADISNPSRPLVNTKKRMDKHARSVFVLDFINQGSQMISVSMDAQIIKWDTQFGSDLQTLKTQTKYPYCIDTPAWDKGQLAIAMGEKEIKYWKFSTAQDVIQPQADPNYYEATVIWRGLQGKIQRIRNHPVVEGTSAYSDEFGHAGLCDSFVKNNGVKFHTHHTLNSAPFIDWGPDMCEVLQREDMRHPLISCGGDGTVHVYDMSNVKTPPVLLCQVMERLNPAWFNKLKSIDSHRHAFKVDPKLTRIAFGLTNGFIEIYNLKTLKLIYTSDYQRDCITSLDWKYVDDRLYLASGSRSGQIVVYDVSTVSLESEQGNKHKESVNDIKWSSHPNKALFASASDDNYVYVWDTRHAEPIAKFNEHRSRVYTVEWNHITMDLLFSGGQDKFIYEWDYNDYPYDERKDAEPTKYHRERFALVKNKKKRKEAPNKTLSALPSSSTDTSIVSPAKKKAKADTDLPKPLLYAAQCSEASTSRLKREKYCLIVADNLLGGKVKEATNKIKESLTQKQLQDTTVQKYLAIWDVESTQKEPHQNIHELLYGDKNDIRRLLELEVDALDQEEHSLTDSWSMEEQNVKNKFDVKLAMNIMRCHFTAFDQDTTNNGLADWVILALSPMVGKEKWLELMLNQAKKMEKAKQLNLAASCYIACSHIYDAITMYREQRMFQEAIVIAKLRLPPGDPIIKSLFTDWAKELQKGNQDTLTATCYLLSDTEGSIEIAIDSLARDGKESGLFYAACLALAVDDTTHQQRLDRWLSLLTDRLKNKK</sequence>
<dbReference type="PROSITE" id="PS50082">
    <property type="entry name" value="WD_REPEATS_2"/>
    <property type="match status" value="3"/>
</dbReference>
<evidence type="ECO:0000313" key="4">
    <source>
        <dbReference type="EMBL" id="OAD01247.1"/>
    </source>
</evidence>
<dbReference type="InterPro" id="IPR056421">
    <property type="entry name" value="TPR_GEMI5"/>
</dbReference>
<dbReference type="SMART" id="SM00320">
    <property type="entry name" value="WD40"/>
    <property type="match status" value="8"/>
</dbReference>
<dbReference type="SUPFAM" id="SSF50978">
    <property type="entry name" value="WD40 repeat-like"/>
    <property type="match status" value="2"/>
</dbReference>
<evidence type="ECO:0000256" key="1">
    <source>
        <dbReference type="PROSITE-ProRule" id="PRU00221"/>
    </source>
</evidence>
<feature type="repeat" description="WD" evidence="1">
    <location>
        <begin position="645"/>
        <end position="678"/>
    </location>
</feature>
<proteinExistence type="predicted"/>
<name>A0A162YXD9_MUCCL</name>
<organism evidence="4 5">
    <name type="scientific">Mucor lusitanicus CBS 277.49</name>
    <dbReference type="NCBI Taxonomy" id="747725"/>
    <lineage>
        <taxon>Eukaryota</taxon>
        <taxon>Fungi</taxon>
        <taxon>Fungi incertae sedis</taxon>
        <taxon>Mucoromycota</taxon>
        <taxon>Mucoromycotina</taxon>
        <taxon>Mucoromycetes</taxon>
        <taxon>Mucorales</taxon>
        <taxon>Mucorineae</taxon>
        <taxon>Mucoraceae</taxon>
        <taxon>Mucor</taxon>
    </lineage>
</organism>
<dbReference type="STRING" id="747725.A0A162YXD9"/>
<dbReference type="Proteomes" id="UP000077051">
    <property type="component" value="Unassembled WGS sequence"/>
</dbReference>
<feature type="compositionally biased region" description="Polar residues" evidence="2">
    <location>
        <begin position="716"/>
        <end position="730"/>
    </location>
</feature>
<dbReference type="PANTHER" id="PTHR46362">
    <property type="entry name" value="GEM-ASSOCIATED PROTEIN 5"/>
    <property type="match status" value="1"/>
</dbReference>
<comment type="caution">
    <text evidence="4">The sequence shown here is derived from an EMBL/GenBank/DDBJ whole genome shotgun (WGS) entry which is preliminary data.</text>
</comment>
<gene>
    <name evidence="4" type="ORF">MUCCIDRAFT_112685</name>
</gene>
<dbReference type="OrthoDB" id="7326421at2759"/>
<dbReference type="InterPro" id="IPR015943">
    <property type="entry name" value="WD40/YVTN_repeat-like_dom_sf"/>
</dbReference>
<dbReference type="PROSITE" id="PS50294">
    <property type="entry name" value="WD_REPEATS_REGION"/>
    <property type="match status" value="1"/>
</dbReference>
<dbReference type="Pfam" id="PF00400">
    <property type="entry name" value="WD40"/>
    <property type="match status" value="2"/>
</dbReference>
<dbReference type="InterPro" id="IPR036322">
    <property type="entry name" value="WD40_repeat_dom_sf"/>
</dbReference>
<accession>A0A162YXD9</accession>
<reference evidence="4 5" key="1">
    <citation type="submission" date="2015-06" db="EMBL/GenBank/DDBJ databases">
        <title>Expansion of signal transduction pathways in fungi by whole-genome duplication.</title>
        <authorList>
            <consortium name="DOE Joint Genome Institute"/>
            <person name="Corrochano L.M."/>
            <person name="Kuo A."/>
            <person name="Marcet-Houben M."/>
            <person name="Polaino S."/>
            <person name="Salamov A."/>
            <person name="Villalobos J.M."/>
            <person name="Alvarez M.I."/>
            <person name="Avalos J."/>
            <person name="Benito E.P."/>
            <person name="Benoit I."/>
            <person name="Burger G."/>
            <person name="Camino L.P."/>
            <person name="Canovas D."/>
            <person name="Cerda-Olmedo E."/>
            <person name="Cheng J.-F."/>
            <person name="Dominguez A."/>
            <person name="Elias M."/>
            <person name="Eslava A.P."/>
            <person name="Glaser F."/>
            <person name="Grimwood J."/>
            <person name="Gutierrez G."/>
            <person name="Heitman J."/>
            <person name="Henrissat B."/>
            <person name="Iturriaga E.A."/>
            <person name="Lang B.F."/>
            <person name="Lavin J.L."/>
            <person name="Lee S."/>
            <person name="Li W."/>
            <person name="Lindquist E."/>
            <person name="Lopez-Garcia S."/>
            <person name="Luque E.M."/>
            <person name="Marcos A.T."/>
            <person name="Martin J."/>
            <person name="Mccluskey K."/>
            <person name="Medina H.R."/>
            <person name="Miralles-Duran A."/>
            <person name="Miyazaki A."/>
            <person name="Munoz-Torres E."/>
            <person name="Oguiza J.A."/>
            <person name="Ohm R."/>
            <person name="Olmedo M."/>
            <person name="Orejas M."/>
            <person name="Ortiz-Castellanos L."/>
            <person name="Pisabarro A.G."/>
            <person name="Rodriguez-Romero J."/>
            <person name="Ruiz-Herrera J."/>
            <person name="Ruiz-Vazquez R."/>
            <person name="Sanz C."/>
            <person name="Schackwitz W."/>
            <person name="Schmutz J."/>
            <person name="Shahriari M."/>
            <person name="Shelest E."/>
            <person name="Silva-Franco F."/>
            <person name="Soanes D."/>
            <person name="Syed K."/>
            <person name="Tagua V.G."/>
            <person name="Talbot N.J."/>
            <person name="Thon M."/>
            <person name="De Vries R.P."/>
            <person name="Wiebenga A."/>
            <person name="Yadav J.S."/>
            <person name="Braun E.L."/>
            <person name="Baker S."/>
            <person name="Garre V."/>
            <person name="Horwitz B."/>
            <person name="Torres-Martinez S."/>
            <person name="Idnurm A."/>
            <person name="Herrera-Estrella A."/>
            <person name="Gabaldon T."/>
            <person name="Grigoriev I.V."/>
        </authorList>
    </citation>
    <scope>NUCLEOTIDE SEQUENCE [LARGE SCALE GENOMIC DNA]</scope>
    <source>
        <strain evidence="4 5">CBS 277.49</strain>
    </source>
</reference>
<dbReference type="EMBL" id="AMYB01000006">
    <property type="protein sequence ID" value="OAD01247.1"/>
    <property type="molecule type" value="Genomic_DNA"/>
</dbReference>
<protein>
    <recommendedName>
        <fullName evidence="3">Gem-associated protein 5 TPR domain-containing protein</fullName>
    </recommendedName>
</protein>
<feature type="region of interest" description="Disordered" evidence="2">
    <location>
        <begin position="704"/>
        <end position="737"/>
    </location>
</feature>
<keyword evidence="1" id="KW-0853">WD repeat</keyword>
<dbReference type="Pfam" id="PF23774">
    <property type="entry name" value="TPR_GEMI5"/>
    <property type="match status" value="1"/>
</dbReference>
<evidence type="ECO:0000256" key="2">
    <source>
        <dbReference type="SAM" id="MobiDB-lite"/>
    </source>
</evidence>
<dbReference type="GO" id="GO:0003730">
    <property type="term" value="F:mRNA 3'-UTR binding"/>
    <property type="evidence" value="ECO:0007669"/>
    <property type="project" value="TreeGrafter"/>
</dbReference>
<evidence type="ECO:0000259" key="3">
    <source>
        <dbReference type="Pfam" id="PF23774"/>
    </source>
</evidence>
<dbReference type="Gene3D" id="2.130.10.10">
    <property type="entry name" value="YVTN repeat-like/Quinoprotein amine dehydrogenase"/>
    <property type="match status" value="2"/>
</dbReference>
<dbReference type="GO" id="GO:0005634">
    <property type="term" value="C:nucleus"/>
    <property type="evidence" value="ECO:0007669"/>
    <property type="project" value="TreeGrafter"/>
</dbReference>
<feature type="domain" description="Gem-associated protein 5 TPR" evidence="3">
    <location>
        <begin position="826"/>
        <end position="1035"/>
    </location>
</feature>
<feature type="repeat" description="WD" evidence="1">
    <location>
        <begin position="601"/>
        <end position="644"/>
    </location>
</feature>
<feature type="repeat" description="WD" evidence="1">
    <location>
        <begin position="303"/>
        <end position="344"/>
    </location>
</feature>